<dbReference type="EMBL" id="CP107906">
    <property type="protein sequence ID" value="WUG97897.1"/>
    <property type="molecule type" value="Genomic_DNA"/>
</dbReference>
<evidence type="ECO:0000313" key="2">
    <source>
        <dbReference type="Proteomes" id="UP001341259"/>
    </source>
</evidence>
<organism evidence="1 2">
    <name type="scientific">Streptomyces violaceus</name>
    <name type="common">Streptomyces venezuelae</name>
    <dbReference type="NCBI Taxonomy" id="1936"/>
    <lineage>
        <taxon>Bacteria</taxon>
        <taxon>Bacillati</taxon>
        <taxon>Actinomycetota</taxon>
        <taxon>Actinomycetes</taxon>
        <taxon>Kitasatosporales</taxon>
        <taxon>Streptomycetaceae</taxon>
        <taxon>Streptomyces</taxon>
    </lineage>
</organism>
<reference evidence="1 2" key="1">
    <citation type="submission" date="2022-10" db="EMBL/GenBank/DDBJ databases">
        <title>The complete genomes of actinobacterial strains from the NBC collection.</title>
        <authorList>
            <person name="Joergensen T.S."/>
            <person name="Alvarez Arevalo M."/>
            <person name="Sterndorff E.B."/>
            <person name="Faurdal D."/>
            <person name="Vuksanovic O."/>
            <person name="Mourched A.-S."/>
            <person name="Charusanti P."/>
            <person name="Shaw S."/>
            <person name="Blin K."/>
            <person name="Weber T."/>
        </authorList>
    </citation>
    <scope>NUCLEOTIDE SEQUENCE [LARGE SCALE GENOMIC DNA]</scope>
    <source>
        <strain evidence="1 2">NBC_00456</strain>
    </source>
</reference>
<dbReference type="RefSeq" id="WP_328345198.1">
    <property type="nucleotide sequence ID" value="NZ_CP107906.1"/>
</dbReference>
<protein>
    <submittedName>
        <fullName evidence="1">Uncharacterized protein</fullName>
    </submittedName>
</protein>
<accession>A0ABZ1P1U9</accession>
<name>A0ABZ1P1U9_STRVL</name>
<keyword evidence="2" id="KW-1185">Reference proteome</keyword>
<dbReference type="Proteomes" id="UP001341259">
    <property type="component" value="Chromosome"/>
</dbReference>
<evidence type="ECO:0000313" key="1">
    <source>
        <dbReference type="EMBL" id="WUG97897.1"/>
    </source>
</evidence>
<proteinExistence type="predicted"/>
<sequence>MSSGRSAVYRDGCHVDHAATGTRSCVYGDRASSRTVVPFGDSHAAQWFPALQRLDDSHLSEASRGTCQSTT</sequence>
<gene>
    <name evidence="1" type="ORF">OHB29_35625</name>
</gene>